<dbReference type="CDD" id="cd24079">
    <property type="entry name" value="ASKHA_NBD_PG1100-like"/>
    <property type="match status" value="1"/>
</dbReference>
<comment type="caution">
    <text evidence="1">The sequence shown here is derived from an EMBL/GenBank/DDBJ whole genome shotgun (WGS) entry which is preliminary data.</text>
</comment>
<dbReference type="RefSeq" id="WP_114006477.1">
    <property type="nucleotide sequence ID" value="NZ_QGDC01000012.1"/>
</dbReference>
<dbReference type="EMBL" id="QGDC01000012">
    <property type="protein sequence ID" value="RCH53617.1"/>
    <property type="molecule type" value="Genomic_DNA"/>
</dbReference>
<keyword evidence="2" id="KW-1185">Reference proteome</keyword>
<dbReference type="AlphaFoldDB" id="A0A367GJG9"/>
<accession>A0A367GJG9</accession>
<organism evidence="1 2">
    <name type="scientific">Mucilaginibacter hurinus</name>
    <dbReference type="NCBI Taxonomy" id="2201324"/>
    <lineage>
        <taxon>Bacteria</taxon>
        <taxon>Pseudomonadati</taxon>
        <taxon>Bacteroidota</taxon>
        <taxon>Sphingobacteriia</taxon>
        <taxon>Sphingobacteriales</taxon>
        <taxon>Sphingobacteriaceae</taxon>
        <taxon>Mucilaginibacter</taxon>
    </lineage>
</organism>
<reference evidence="1 2" key="1">
    <citation type="submission" date="2018-05" db="EMBL/GenBank/DDBJ databases">
        <title>Mucilaginibacter hurinus sp. nov., isolated from briquette warehouse soil.</title>
        <authorList>
            <person name="Choi L."/>
        </authorList>
    </citation>
    <scope>NUCLEOTIDE SEQUENCE [LARGE SCALE GENOMIC DNA]</scope>
    <source>
        <strain evidence="1 2">ZR32</strain>
    </source>
</reference>
<dbReference type="Gene3D" id="3.30.420.40">
    <property type="match status" value="2"/>
</dbReference>
<dbReference type="OrthoDB" id="871343at2"/>
<dbReference type="SUPFAM" id="SSF53067">
    <property type="entry name" value="Actin-like ATPase domain"/>
    <property type="match status" value="2"/>
</dbReference>
<evidence type="ECO:0000313" key="2">
    <source>
        <dbReference type="Proteomes" id="UP000253209"/>
    </source>
</evidence>
<dbReference type="Proteomes" id="UP000253209">
    <property type="component" value="Unassembled WGS sequence"/>
</dbReference>
<name>A0A367GJG9_9SPHI</name>
<sequence length="289" mass="31846">MIVVADSGSSKTDWLVALPEQPPASFRTDGLNPYFLSDKEIVKVIQSQAHDLLKYADEITEIYFFGAGCSSPDRHEIVSNALTQLFPGAFISVDSDLLGSAYATCGNEKGLCCVLGTGSNISYFDGTDVHAGRYGLGYVLGDEGSGTWLGKVLITDFLYGNMPDDIAAQFYDTYKLDKETVIKNVYQKPKANSYLAAFSKFLYQVRDTAYGQQVINNGLLEFIETNIKAYPQYHKYKCNFIGSIAFVFAAELSALCEKDGISVGKIIRQPINDLLTYILKRERKLSASG</sequence>
<keyword evidence="1" id="KW-0808">Transferase</keyword>
<gene>
    <name evidence="1" type="ORF">DJ568_16870</name>
</gene>
<protein>
    <submittedName>
        <fullName evidence="1">N-acetylglucosamine kinase</fullName>
    </submittedName>
</protein>
<dbReference type="GO" id="GO:0016301">
    <property type="term" value="F:kinase activity"/>
    <property type="evidence" value="ECO:0007669"/>
    <property type="project" value="UniProtKB-KW"/>
</dbReference>
<evidence type="ECO:0000313" key="1">
    <source>
        <dbReference type="EMBL" id="RCH53617.1"/>
    </source>
</evidence>
<keyword evidence="1" id="KW-0418">Kinase</keyword>
<dbReference type="InterPro" id="IPR043129">
    <property type="entry name" value="ATPase_NBD"/>
</dbReference>
<dbReference type="Gene3D" id="1.10.720.160">
    <property type="match status" value="1"/>
</dbReference>
<dbReference type="PANTHER" id="PTHR43190:SF3">
    <property type="entry name" value="N-ACETYL-D-GLUCOSAMINE KINASE"/>
    <property type="match status" value="1"/>
</dbReference>
<dbReference type="InterPro" id="IPR052519">
    <property type="entry name" value="Euk-type_GlcNAc_Kinase"/>
</dbReference>
<dbReference type="PANTHER" id="PTHR43190">
    <property type="entry name" value="N-ACETYL-D-GLUCOSAMINE KINASE"/>
    <property type="match status" value="1"/>
</dbReference>
<proteinExistence type="predicted"/>